<sequence length="196" mass="22222">MSEHVSQTNRVLSYPKGGKPAIITNEWQVWHGDETELSNLNPKQKVLVPFSWWLMHGQAQVKDSTSELAKRIQEKTIGVWFAADDDILKHLDVIEAGKLIWPLVGADFPIFRDGRSFSTAALLRERFHWTGEIRAIGDVLIDQLILGARSGFDSFALRADQNTDVALKQFNLFTVTTQNSWRDCRSQLSNQLTEAV</sequence>
<evidence type="ECO:0000313" key="2">
    <source>
        <dbReference type="Proteomes" id="UP000248592"/>
    </source>
</evidence>
<gene>
    <name evidence="1" type="ORF">Pas1_07315</name>
</gene>
<organism evidence="1 2">
    <name type="scientific">Polynucleobacter paneuropaeus</name>
    <dbReference type="NCBI Taxonomy" id="2527775"/>
    <lineage>
        <taxon>Bacteria</taxon>
        <taxon>Pseudomonadati</taxon>
        <taxon>Pseudomonadota</taxon>
        <taxon>Betaproteobacteria</taxon>
        <taxon>Burkholderiales</taxon>
        <taxon>Burkholderiaceae</taxon>
        <taxon>Polynucleobacter</taxon>
    </lineage>
</organism>
<protein>
    <recommendedName>
        <fullName evidence="3">DUF934 domain-containing protein</fullName>
    </recommendedName>
</protein>
<reference evidence="2" key="1">
    <citation type="submission" date="2018-06" db="EMBL/GenBank/DDBJ databases">
        <title>Description of a new Polynucleobacter species.</title>
        <authorList>
            <person name="Hahn M.W."/>
        </authorList>
    </citation>
    <scope>NUCLEOTIDE SEQUENCE [LARGE SCALE GENOMIC DNA]</scope>
    <source>
        <strain evidence="2">MG-25-Pas1-D2</strain>
    </source>
</reference>
<dbReference type="PIRSF" id="PIRSF030820">
    <property type="entry name" value="UCP030820"/>
    <property type="match status" value="1"/>
</dbReference>
<proteinExistence type="predicted"/>
<dbReference type="InterPro" id="IPR008318">
    <property type="entry name" value="UCP030820"/>
</dbReference>
<dbReference type="AlphaFoldDB" id="A0A2Z4JV92"/>
<dbReference type="Pfam" id="PF06073">
    <property type="entry name" value="DUF934"/>
    <property type="match status" value="1"/>
</dbReference>
<dbReference type="RefSeq" id="WP_112294894.1">
    <property type="nucleotide sequence ID" value="NZ_CBCSBS010000001.1"/>
</dbReference>
<accession>A0A2Z4JV92</accession>
<dbReference type="Proteomes" id="UP000248592">
    <property type="component" value="Chromosome"/>
</dbReference>
<evidence type="ECO:0000313" key="1">
    <source>
        <dbReference type="EMBL" id="AWW50202.1"/>
    </source>
</evidence>
<evidence type="ECO:0008006" key="3">
    <source>
        <dbReference type="Google" id="ProtNLM"/>
    </source>
</evidence>
<name>A0A2Z4JV92_9BURK</name>
<dbReference type="EMBL" id="CP030085">
    <property type="protein sequence ID" value="AWW50202.1"/>
    <property type="molecule type" value="Genomic_DNA"/>
</dbReference>